<evidence type="ECO:0000313" key="1">
    <source>
        <dbReference type="EMBL" id="PXV62632.1"/>
    </source>
</evidence>
<dbReference type="AlphaFoldDB" id="A0A2V3PNF4"/>
<name>A0A2V3PNF4_9BACT</name>
<sequence>MSKGKLTGIKRQTKYSPNHIGNDGTIYNMTAQCLREMGYDVQDYTESEFVLSDIKDKFIFDMARDKSTIKRLKHLEDNGSVVINSAYGIENCTRGKMTSLLIDNNIPHPESIIIDCNDDPTQLLEQMEANAYWIKRGDFHAIHREDVTFARSIAEAKEILKEFAFRGIPNAVINEHLVGDLVKFYGVADTDFFYHFYPFDLSHSKFGLEEINGAANQYAFSVEALKEACDKAGEILNIKIYGGDCVVAKDGSFKIIDFNDWPSFAPCREQAAPKIAECIDKHIQKNLN</sequence>
<evidence type="ECO:0000313" key="2">
    <source>
        <dbReference type="Proteomes" id="UP000247973"/>
    </source>
</evidence>
<accession>A0A2V3PNF4</accession>
<evidence type="ECO:0008006" key="3">
    <source>
        <dbReference type="Google" id="ProtNLM"/>
    </source>
</evidence>
<comment type="caution">
    <text evidence="1">The sequence shown here is derived from an EMBL/GenBank/DDBJ whole genome shotgun (WGS) entry which is preliminary data.</text>
</comment>
<organism evidence="1 2">
    <name type="scientific">Dysgonomonas alginatilytica</name>
    <dbReference type="NCBI Taxonomy" id="1605892"/>
    <lineage>
        <taxon>Bacteria</taxon>
        <taxon>Pseudomonadati</taxon>
        <taxon>Bacteroidota</taxon>
        <taxon>Bacteroidia</taxon>
        <taxon>Bacteroidales</taxon>
        <taxon>Dysgonomonadaceae</taxon>
        <taxon>Dysgonomonas</taxon>
    </lineage>
</organism>
<dbReference type="Proteomes" id="UP000247973">
    <property type="component" value="Unassembled WGS sequence"/>
</dbReference>
<protein>
    <recommendedName>
        <fullName evidence="3">Glutathione synthase/RimK-type ligase-like ATP-grasp enzyme</fullName>
    </recommendedName>
</protein>
<dbReference type="SUPFAM" id="SSF56059">
    <property type="entry name" value="Glutathione synthetase ATP-binding domain-like"/>
    <property type="match status" value="1"/>
</dbReference>
<dbReference type="OrthoDB" id="9799627at2"/>
<keyword evidence="2" id="KW-1185">Reference proteome</keyword>
<dbReference type="RefSeq" id="WP_110311304.1">
    <property type="nucleotide sequence ID" value="NZ_QICL01000018.1"/>
</dbReference>
<dbReference type="EMBL" id="QICL01000018">
    <property type="protein sequence ID" value="PXV62632.1"/>
    <property type="molecule type" value="Genomic_DNA"/>
</dbReference>
<gene>
    <name evidence="1" type="ORF">CLV62_11820</name>
</gene>
<proteinExistence type="predicted"/>
<reference evidence="1 2" key="1">
    <citation type="submission" date="2018-03" db="EMBL/GenBank/DDBJ databases">
        <title>Genomic Encyclopedia of Archaeal and Bacterial Type Strains, Phase II (KMG-II): from individual species to whole genera.</title>
        <authorList>
            <person name="Goeker M."/>
        </authorList>
    </citation>
    <scope>NUCLEOTIDE SEQUENCE [LARGE SCALE GENOMIC DNA]</scope>
    <source>
        <strain evidence="1 2">DSM 100214</strain>
    </source>
</reference>